<proteinExistence type="predicted"/>
<dbReference type="Proteomes" id="UP000198329">
    <property type="component" value="Chromosome I"/>
</dbReference>
<dbReference type="InterPro" id="IPR045584">
    <property type="entry name" value="Pilin-like"/>
</dbReference>
<dbReference type="Gene3D" id="3.30.700.10">
    <property type="entry name" value="Glycoprotein, Type 4 Pilin"/>
    <property type="match status" value="1"/>
</dbReference>
<gene>
    <name evidence="1" type="primary">pilA</name>
    <name evidence="1" type="ORF">PNIG_a0473</name>
</gene>
<organism evidence="1 2">
    <name type="scientific">Pseudoalteromonas nigrifaciens</name>
    <dbReference type="NCBI Taxonomy" id="28109"/>
    <lineage>
        <taxon>Bacteria</taxon>
        <taxon>Pseudomonadati</taxon>
        <taxon>Pseudomonadota</taxon>
        <taxon>Gammaproteobacteria</taxon>
        <taxon>Alteromonadales</taxon>
        <taxon>Pseudoalteromonadaceae</taxon>
        <taxon>Pseudoalteromonas</taxon>
    </lineage>
</organism>
<dbReference type="SUPFAM" id="SSF54523">
    <property type="entry name" value="Pili subunits"/>
    <property type="match status" value="1"/>
</dbReference>
<accession>A0AAC9XWD4</accession>
<evidence type="ECO:0000313" key="2">
    <source>
        <dbReference type="Proteomes" id="UP000198329"/>
    </source>
</evidence>
<sequence length="129" mass="13839">MLITLAIIGLLASIAIPQYNLYLNRAKFSEVILATSIYKNSIEIAFATNSYTSLDEFDGGNLGIPENNSPQIIPHKHIANSTVINGVIYIESSISLDGSNVTYILTPTISAKNTLSWNTTGSCIDAGLC</sequence>
<reference evidence="1 2" key="1">
    <citation type="submission" date="2015-03" db="EMBL/GenBank/DDBJ databases">
        <authorList>
            <person name="Xie B.-B."/>
            <person name="Rong J.-C."/>
            <person name="Qin Q.-L."/>
            <person name="Zhang Y.-Z."/>
        </authorList>
    </citation>
    <scope>NUCLEOTIDE SEQUENCE [LARGE SCALE GENOMIC DNA]</scope>
    <source>
        <strain evidence="1 2">KMM 661</strain>
    </source>
</reference>
<dbReference type="KEGG" id="png:PNIG_a0473"/>
<dbReference type="AlphaFoldDB" id="A0AAC9XWD4"/>
<dbReference type="EMBL" id="CP011036">
    <property type="protein sequence ID" value="ASM52787.1"/>
    <property type="molecule type" value="Genomic_DNA"/>
</dbReference>
<protein>
    <submittedName>
        <fullName evidence="1">Type IV pilus assembly protein PilA</fullName>
    </submittedName>
</protein>
<name>A0AAC9XWD4_9GAMM</name>
<evidence type="ECO:0000313" key="1">
    <source>
        <dbReference type="EMBL" id="ASM52787.1"/>
    </source>
</evidence>
<keyword evidence="2" id="KW-1185">Reference proteome</keyword>